<dbReference type="GO" id="GO:0008168">
    <property type="term" value="F:methyltransferase activity"/>
    <property type="evidence" value="ECO:0007669"/>
    <property type="project" value="UniProtKB-KW"/>
</dbReference>
<gene>
    <name evidence="2" type="ORF">QJS35_08310</name>
</gene>
<keyword evidence="3" id="KW-1185">Reference proteome</keyword>
<dbReference type="Proteomes" id="UP001493487">
    <property type="component" value="Unassembled WGS sequence"/>
</dbReference>
<dbReference type="RefSeq" id="WP_232187657.1">
    <property type="nucleotide sequence ID" value="NZ_JAIOAP010000013.1"/>
</dbReference>
<evidence type="ECO:0000259" key="1">
    <source>
        <dbReference type="Pfam" id="PF02384"/>
    </source>
</evidence>
<dbReference type="EMBL" id="JASKHM010000004">
    <property type="protein sequence ID" value="MEQ4482393.1"/>
    <property type="molecule type" value="Genomic_DNA"/>
</dbReference>
<evidence type="ECO:0000313" key="2">
    <source>
        <dbReference type="EMBL" id="MEQ4482393.1"/>
    </source>
</evidence>
<comment type="caution">
    <text evidence="2">The sequence shown here is derived from an EMBL/GenBank/DDBJ whole genome shotgun (WGS) entry which is preliminary data.</text>
</comment>
<keyword evidence="2" id="KW-0808">Transferase</keyword>
<dbReference type="GO" id="GO:0032259">
    <property type="term" value="P:methylation"/>
    <property type="evidence" value="ECO:0007669"/>
    <property type="project" value="UniProtKB-KW"/>
</dbReference>
<protein>
    <submittedName>
        <fullName evidence="2">N-6 DNA methylase</fullName>
    </submittedName>
</protein>
<evidence type="ECO:0000313" key="3">
    <source>
        <dbReference type="Proteomes" id="UP001493487"/>
    </source>
</evidence>
<name>A0ABV1KR91_9BACL</name>
<feature type="domain" description="DNA methylase adenine-specific" evidence="1">
    <location>
        <begin position="1"/>
        <end position="28"/>
    </location>
</feature>
<organism evidence="2 3">
    <name type="scientific">Cohnella silvisoli</name>
    <dbReference type="NCBI Taxonomy" id="2873699"/>
    <lineage>
        <taxon>Bacteria</taxon>
        <taxon>Bacillati</taxon>
        <taxon>Bacillota</taxon>
        <taxon>Bacilli</taxon>
        <taxon>Bacillales</taxon>
        <taxon>Paenibacillaceae</taxon>
        <taxon>Cohnella</taxon>
    </lineage>
</organism>
<keyword evidence="2" id="KW-0489">Methyltransferase</keyword>
<sequence length="29" mass="2965">MVQLLALTPNDKICDPACGTAGFLVSASE</sequence>
<dbReference type="SUPFAM" id="SSF53335">
    <property type="entry name" value="S-adenosyl-L-methionine-dependent methyltransferases"/>
    <property type="match status" value="1"/>
</dbReference>
<proteinExistence type="predicted"/>
<dbReference type="Pfam" id="PF02384">
    <property type="entry name" value="N6_Mtase"/>
    <property type="match status" value="1"/>
</dbReference>
<reference evidence="2 3" key="1">
    <citation type="journal article" date="2023" name="Genome Announc.">
        <title>Pan-Genome Analyses of the Genus Cohnella and Proposal of the Novel Species Cohnella silvisoli sp. nov., Isolated from Forest Soil.</title>
        <authorList>
            <person name="Wang C."/>
            <person name="Mao L."/>
            <person name="Bao G."/>
            <person name="Zhu H."/>
        </authorList>
    </citation>
    <scope>NUCLEOTIDE SEQUENCE [LARGE SCALE GENOMIC DNA]</scope>
    <source>
        <strain evidence="2 3">NL03-T5-1</strain>
    </source>
</reference>
<dbReference type="InterPro" id="IPR003356">
    <property type="entry name" value="DNA_methylase_A-5"/>
</dbReference>
<accession>A0ABV1KR91</accession>
<dbReference type="Gene3D" id="3.40.50.150">
    <property type="entry name" value="Vaccinia Virus protein VP39"/>
    <property type="match status" value="1"/>
</dbReference>
<dbReference type="InterPro" id="IPR029063">
    <property type="entry name" value="SAM-dependent_MTases_sf"/>
</dbReference>